<sequence length="217" mass="23671">MCLGGLDGRNTGGVHPVRLALSRAGAVGGGSTLLQHGAVKCKRGHYADRIAGAAAEAAREAARRLAGQVHVVGRDPDAEPWRALLQWIRWGLSGRRRGRPVAAVRDAPWQDMVSGERSDGWRTRAAILGREHAFAVDYHLCRRCRLGWVEHPYTMPEYQRCGLASAALAQLRAEHPGLSWHTLGGHFRESRPFWAAVGAGVPGGYQQRRVCPHITNG</sequence>
<evidence type="ECO:0000313" key="2">
    <source>
        <dbReference type="Proteomes" id="UP000199202"/>
    </source>
</evidence>
<dbReference type="InterPro" id="IPR016181">
    <property type="entry name" value="Acyl_CoA_acyltransferase"/>
</dbReference>
<organism evidence="1 2">
    <name type="scientific">Nonomuraea jiangxiensis</name>
    <dbReference type="NCBI Taxonomy" id="633440"/>
    <lineage>
        <taxon>Bacteria</taxon>
        <taxon>Bacillati</taxon>
        <taxon>Actinomycetota</taxon>
        <taxon>Actinomycetes</taxon>
        <taxon>Streptosporangiales</taxon>
        <taxon>Streptosporangiaceae</taxon>
        <taxon>Nonomuraea</taxon>
    </lineage>
</organism>
<name>A0A1G8BSJ8_9ACTN</name>
<reference evidence="1 2" key="1">
    <citation type="submission" date="2016-10" db="EMBL/GenBank/DDBJ databases">
        <authorList>
            <person name="de Groot N.N."/>
        </authorList>
    </citation>
    <scope>NUCLEOTIDE SEQUENCE [LARGE SCALE GENOMIC DNA]</scope>
    <source>
        <strain evidence="1 2">CGMCC 4.6533</strain>
    </source>
</reference>
<keyword evidence="2" id="KW-1185">Reference proteome</keyword>
<protein>
    <submittedName>
        <fullName evidence="1">Uncharacterized protein</fullName>
    </submittedName>
</protein>
<evidence type="ECO:0000313" key="1">
    <source>
        <dbReference type="EMBL" id="SDH36054.1"/>
    </source>
</evidence>
<dbReference type="EMBL" id="FNDJ01000002">
    <property type="protein sequence ID" value="SDH36054.1"/>
    <property type="molecule type" value="Genomic_DNA"/>
</dbReference>
<accession>A0A1G8BSJ8</accession>
<gene>
    <name evidence="1" type="ORF">SAMN05421869_102105</name>
</gene>
<dbReference type="SUPFAM" id="SSF55729">
    <property type="entry name" value="Acyl-CoA N-acyltransferases (Nat)"/>
    <property type="match status" value="1"/>
</dbReference>
<dbReference type="AlphaFoldDB" id="A0A1G8BSJ8"/>
<proteinExistence type="predicted"/>
<dbReference type="Proteomes" id="UP000199202">
    <property type="component" value="Unassembled WGS sequence"/>
</dbReference>